<reference evidence="11 12" key="1">
    <citation type="journal article" date="2016" name="G3 (Bethesda)">
        <title>First Draft Assembly and Annotation of the Genome of a California Endemic Oak Quercus lobata Nee (Fagaceae).</title>
        <authorList>
            <person name="Sork V.L."/>
            <person name="Fitz-Gibbon S.T."/>
            <person name="Puiu D."/>
            <person name="Crepeau M."/>
            <person name="Gugger P.F."/>
            <person name="Sherman R."/>
            <person name="Stevens K."/>
            <person name="Langley C.H."/>
            <person name="Pellegrini M."/>
            <person name="Salzberg S.L."/>
        </authorList>
    </citation>
    <scope>NUCLEOTIDE SEQUENCE [LARGE SCALE GENOMIC DNA]</scope>
    <source>
        <strain evidence="11 12">cv. SW786</strain>
    </source>
</reference>
<evidence type="ECO:0000256" key="8">
    <source>
        <dbReference type="ARBA" id="ARBA00048679"/>
    </source>
</evidence>
<dbReference type="Proteomes" id="UP000594261">
    <property type="component" value="Chromosome 3"/>
</dbReference>
<keyword evidence="6 9" id="KW-0067">ATP-binding</keyword>
<dbReference type="InterPro" id="IPR017441">
    <property type="entry name" value="Protein_kinase_ATP_BS"/>
</dbReference>
<name>A0A7N2L5R9_QUELO</name>
<organism evidence="11 12">
    <name type="scientific">Quercus lobata</name>
    <name type="common">Valley oak</name>
    <dbReference type="NCBI Taxonomy" id="97700"/>
    <lineage>
        <taxon>Eukaryota</taxon>
        <taxon>Viridiplantae</taxon>
        <taxon>Streptophyta</taxon>
        <taxon>Embryophyta</taxon>
        <taxon>Tracheophyta</taxon>
        <taxon>Spermatophyta</taxon>
        <taxon>Magnoliopsida</taxon>
        <taxon>eudicotyledons</taxon>
        <taxon>Gunneridae</taxon>
        <taxon>Pentapetalae</taxon>
        <taxon>rosids</taxon>
        <taxon>fabids</taxon>
        <taxon>Fagales</taxon>
        <taxon>Fagaceae</taxon>
        <taxon>Quercus</taxon>
    </lineage>
</organism>
<evidence type="ECO:0000256" key="6">
    <source>
        <dbReference type="ARBA" id="ARBA00022840"/>
    </source>
</evidence>
<dbReference type="InterPro" id="IPR000719">
    <property type="entry name" value="Prot_kinase_dom"/>
</dbReference>
<dbReference type="SUPFAM" id="SSF56112">
    <property type="entry name" value="Protein kinase-like (PK-like)"/>
    <property type="match status" value="1"/>
</dbReference>
<dbReference type="InterPro" id="IPR051420">
    <property type="entry name" value="Ser_Thr_Kinases_DiverseReg"/>
</dbReference>
<accession>A0A7N2L5R9</accession>
<evidence type="ECO:0000256" key="1">
    <source>
        <dbReference type="ARBA" id="ARBA00012513"/>
    </source>
</evidence>
<evidence type="ECO:0000256" key="3">
    <source>
        <dbReference type="ARBA" id="ARBA00022679"/>
    </source>
</evidence>
<dbReference type="Gramene" id="QL03p022007:mrna">
    <property type="protein sequence ID" value="QL03p022007:mrna"/>
    <property type="gene ID" value="QL03p022007"/>
</dbReference>
<feature type="domain" description="Protein kinase" evidence="10">
    <location>
        <begin position="1"/>
        <end position="298"/>
    </location>
</feature>
<reference evidence="11" key="2">
    <citation type="submission" date="2021-01" db="UniProtKB">
        <authorList>
            <consortium name="EnsemblPlants"/>
        </authorList>
    </citation>
    <scope>IDENTIFICATION</scope>
</reference>
<keyword evidence="5" id="KW-0418">Kinase</keyword>
<dbReference type="InParanoid" id="A0A7N2L5R9"/>
<dbReference type="PANTHER" id="PTHR48005">
    <property type="entry name" value="LEUCINE RICH REPEAT KINASE 2"/>
    <property type="match status" value="1"/>
</dbReference>
<dbReference type="PANTHER" id="PTHR48005:SF70">
    <property type="entry name" value="MDIS1-INTERACTING RECEPTOR LIKE KINASE 2-LIKE"/>
    <property type="match status" value="1"/>
</dbReference>
<evidence type="ECO:0000256" key="5">
    <source>
        <dbReference type="ARBA" id="ARBA00022777"/>
    </source>
</evidence>
<comment type="catalytic activity">
    <reaction evidence="7">
        <text>L-threonyl-[protein] + ATP = O-phospho-L-threonyl-[protein] + ADP + H(+)</text>
        <dbReference type="Rhea" id="RHEA:46608"/>
        <dbReference type="Rhea" id="RHEA-COMP:11060"/>
        <dbReference type="Rhea" id="RHEA-COMP:11605"/>
        <dbReference type="ChEBI" id="CHEBI:15378"/>
        <dbReference type="ChEBI" id="CHEBI:30013"/>
        <dbReference type="ChEBI" id="CHEBI:30616"/>
        <dbReference type="ChEBI" id="CHEBI:61977"/>
        <dbReference type="ChEBI" id="CHEBI:456216"/>
        <dbReference type="EC" id="2.7.11.1"/>
    </reaction>
</comment>
<evidence type="ECO:0000313" key="11">
    <source>
        <dbReference type="EnsemblPlants" id="QL03p022007:mrna"/>
    </source>
</evidence>
<dbReference type="GO" id="GO:0005524">
    <property type="term" value="F:ATP binding"/>
    <property type="evidence" value="ECO:0007669"/>
    <property type="project" value="UniProtKB-UniRule"/>
</dbReference>
<evidence type="ECO:0000256" key="9">
    <source>
        <dbReference type="PROSITE-ProRule" id="PRU10141"/>
    </source>
</evidence>
<keyword evidence="2" id="KW-0723">Serine/threonine-protein kinase</keyword>
<dbReference type="EnsemblPlants" id="QL03p022007:mrna">
    <property type="protein sequence ID" value="QL03p022007:mrna"/>
    <property type="gene ID" value="QL03p022007"/>
</dbReference>
<dbReference type="GO" id="GO:0004674">
    <property type="term" value="F:protein serine/threonine kinase activity"/>
    <property type="evidence" value="ECO:0007669"/>
    <property type="project" value="UniProtKB-KW"/>
</dbReference>
<dbReference type="OMA" id="NCKGMAD"/>
<dbReference type="AlphaFoldDB" id="A0A7N2L5R9"/>
<evidence type="ECO:0000256" key="4">
    <source>
        <dbReference type="ARBA" id="ARBA00022741"/>
    </source>
</evidence>
<dbReference type="InterPro" id="IPR011009">
    <property type="entry name" value="Kinase-like_dom_sf"/>
</dbReference>
<evidence type="ECO:0000256" key="2">
    <source>
        <dbReference type="ARBA" id="ARBA00022527"/>
    </source>
</evidence>
<protein>
    <recommendedName>
        <fullName evidence="1">non-specific serine/threonine protein kinase</fullName>
        <ecNumber evidence="1">2.7.11.1</ecNumber>
    </recommendedName>
</protein>
<proteinExistence type="predicted"/>
<dbReference type="EC" id="2.7.11.1" evidence="1"/>
<comment type="catalytic activity">
    <reaction evidence="8">
        <text>L-seryl-[protein] + ATP = O-phospho-L-seryl-[protein] + ADP + H(+)</text>
        <dbReference type="Rhea" id="RHEA:17989"/>
        <dbReference type="Rhea" id="RHEA-COMP:9863"/>
        <dbReference type="Rhea" id="RHEA-COMP:11604"/>
        <dbReference type="ChEBI" id="CHEBI:15378"/>
        <dbReference type="ChEBI" id="CHEBI:29999"/>
        <dbReference type="ChEBI" id="CHEBI:30616"/>
        <dbReference type="ChEBI" id="CHEBI:83421"/>
        <dbReference type="ChEBI" id="CHEBI:456216"/>
        <dbReference type="EC" id="2.7.11.1"/>
    </reaction>
</comment>
<dbReference type="Gene3D" id="3.30.200.20">
    <property type="entry name" value="Phosphorylase Kinase, domain 1"/>
    <property type="match status" value="1"/>
</dbReference>
<keyword evidence="4 9" id="KW-0547">Nucleotide-binding</keyword>
<dbReference type="EMBL" id="LRBV02000003">
    <property type="status" value="NOT_ANNOTATED_CDS"/>
    <property type="molecule type" value="Genomic_DNA"/>
</dbReference>
<dbReference type="PROSITE" id="PS00109">
    <property type="entry name" value="PROTEIN_KINASE_TYR"/>
    <property type="match status" value="1"/>
</dbReference>
<dbReference type="Pfam" id="PF00069">
    <property type="entry name" value="Pkinase"/>
    <property type="match status" value="1"/>
</dbReference>
<evidence type="ECO:0000313" key="12">
    <source>
        <dbReference type="Proteomes" id="UP000594261"/>
    </source>
</evidence>
<feature type="binding site" evidence="9">
    <location>
        <position position="66"/>
    </location>
    <ligand>
        <name>ATP</name>
        <dbReference type="ChEBI" id="CHEBI:30616"/>
    </ligand>
</feature>
<evidence type="ECO:0000259" key="10">
    <source>
        <dbReference type="PROSITE" id="PS50011"/>
    </source>
</evidence>
<keyword evidence="3" id="KW-0808">Transferase</keyword>
<keyword evidence="12" id="KW-1185">Reference proteome</keyword>
<dbReference type="Gene3D" id="1.10.510.10">
    <property type="entry name" value="Transferase(Phosphotransferase) domain 1"/>
    <property type="match status" value="1"/>
</dbReference>
<dbReference type="PROSITE" id="PS50011">
    <property type="entry name" value="PROTEIN_KINASE_DOM"/>
    <property type="match status" value="1"/>
</dbReference>
<evidence type="ECO:0000256" key="7">
    <source>
        <dbReference type="ARBA" id="ARBA00047899"/>
    </source>
</evidence>
<dbReference type="InterPro" id="IPR008266">
    <property type="entry name" value="Tyr_kinase_AS"/>
</dbReference>
<dbReference type="PROSITE" id="PS00107">
    <property type="entry name" value="PROTEIN_KINASE_ATP"/>
    <property type="match status" value="1"/>
</dbReference>
<sequence>MKTEIKQEEEEHPNMFAVWSYDEKMVYEKIIEAIEDFDDKHIIGVGSHGIVYKAKLPRDQAAAVKKLHPLLEDSVANLKRLSPERYFLEGGRLEKKINNDDLALKFDWYKRVNVVKGVASALSYMHHDCSSPIIHRDISSKNVLLDSEYESHVSDFGKARIMSSNTSYWTSFSGTFGYSAPEHNTDILLFREYIPMEVSEKCDVYSFGVVVLEVITGRHPGDLISSFLSSSFSLSSHDVLLEDILDQRLAHPTNRVAEKVNQDSEDWNSKTLGACNLNCKGMADLFEEDCVKKAVQQF</sequence>